<dbReference type="Gene3D" id="1.10.1220.10">
    <property type="entry name" value="Met repressor-like"/>
    <property type="match status" value="1"/>
</dbReference>
<sequence>MPSEQPRFTIRTDPKLIQKVRYIAAGNGRSANKEIERLLKIFVSNYEKKHGEIKFDN</sequence>
<evidence type="ECO:0000259" key="1">
    <source>
        <dbReference type="Pfam" id="PF03869"/>
    </source>
</evidence>
<dbReference type="Proteomes" id="UP000277811">
    <property type="component" value="Unassembled WGS sequence"/>
</dbReference>
<keyword evidence="3" id="KW-1185">Reference proteome</keyword>
<name>A0A498RBA2_9FIRM</name>
<dbReference type="GO" id="GO:0006355">
    <property type="term" value="P:regulation of DNA-templated transcription"/>
    <property type="evidence" value="ECO:0007669"/>
    <property type="project" value="InterPro"/>
</dbReference>
<accession>A0A498RBA2</accession>
<dbReference type="Pfam" id="PF03869">
    <property type="entry name" value="Arc"/>
    <property type="match status" value="1"/>
</dbReference>
<dbReference type="InterPro" id="IPR005569">
    <property type="entry name" value="Arc_DNA-bd_dom"/>
</dbReference>
<evidence type="ECO:0000313" key="3">
    <source>
        <dbReference type="Proteomes" id="UP000277811"/>
    </source>
</evidence>
<dbReference type="GO" id="GO:0003677">
    <property type="term" value="F:DNA binding"/>
    <property type="evidence" value="ECO:0007669"/>
    <property type="project" value="InterPro"/>
</dbReference>
<dbReference type="OrthoDB" id="9812601at2"/>
<evidence type="ECO:0000313" key="2">
    <source>
        <dbReference type="EMBL" id="VBB07552.1"/>
    </source>
</evidence>
<proteinExistence type="predicted"/>
<dbReference type="EMBL" id="UPPP01000076">
    <property type="protein sequence ID" value="VBB07552.1"/>
    <property type="molecule type" value="Genomic_DNA"/>
</dbReference>
<organism evidence="2 3">
    <name type="scientific">Lucifera butyrica</name>
    <dbReference type="NCBI Taxonomy" id="1351585"/>
    <lineage>
        <taxon>Bacteria</taxon>
        <taxon>Bacillati</taxon>
        <taxon>Bacillota</taxon>
        <taxon>Negativicutes</taxon>
        <taxon>Veillonellales</taxon>
        <taxon>Veillonellaceae</taxon>
        <taxon>Lucifera</taxon>
    </lineage>
</organism>
<dbReference type="AlphaFoldDB" id="A0A498RBA2"/>
<dbReference type="RefSeq" id="WP_122628484.1">
    <property type="nucleotide sequence ID" value="NZ_UPPP01000076.1"/>
</dbReference>
<gene>
    <name evidence="2" type="ORF">LUCI_2817</name>
</gene>
<reference evidence="2 3" key="1">
    <citation type="submission" date="2018-06" db="EMBL/GenBank/DDBJ databases">
        <authorList>
            <person name="Strepis N."/>
        </authorList>
    </citation>
    <scope>NUCLEOTIDE SEQUENCE [LARGE SCALE GENOMIC DNA]</scope>
    <source>
        <strain evidence="2">LUCI</strain>
    </source>
</reference>
<dbReference type="InterPro" id="IPR013321">
    <property type="entry name" value="Arc_rbn_hlx_hlx"/>
</dbReference>
<feature type="domain" description="Arc-like DNA binding" evidence="1">
    <location>
        <begin position="3"/>
        <end position="35"/>
    </location>
</feature>
<protein>
    <submittedName>
        <fullName evidence="2">Arc-type ribbon-helix-helix</fullName>
    </submittedName>
</protein>
<dbReference type="InterPro" id="IPR010985">
    <property type="entry name" value="Ribbon_hlx_hlx"/>
</dbReference>
<dbReference type="SUPFAM" id="SSF47598">
    <property type="entry name" value="Ribbon-helix-helix"/>
    <property type="match status" value="1"/>
</dbReference>